<name>A0A1I4ZPD2_9FLAO</name>
<dbReference type="Proteomes" id="UP000199153">
    <property type="component" value="Unassembled WGS sequence"/>
</dbReference>
<dbReference type="EMBL" id="FOVL01000007">
    <property type="protein sequence ID" value="SFN51903.1"/>
    <property type="molecule type" value="Genomic_DNA"/>
</dbReference>
<evidence type="ECO:0000313" key="1">
    <source>
        <dbReference type="EMBL" id="SFN51903.1"/>
    </source>
</evidence>
<accession>A0A1I4ZPD2</accession>
<keyword evidence="2" id="KW-1185">Reference proteome</keyword>
<sequence>MLNFDEDIARNLLEQEQFQEYFLVNVIGGKSWLVKGKYIGFFVSLNNIFDELYKTGGFEQSRNANYRTLKTDQERDYPIFNPKYWYGRGASYYANFYVRF</sequence>
<dbReference type="AlphaFoldDB" id="A0A1I4ZPD2"/>
<gene>
    <name evidence="1" type="ORF">SAMN05660413_01407</name>
</gene>
<organism evidence="1 2">
    <name type="scientific">Salegentibacter flavus</name>
    <dbReference type="NCBI Taxonomy" id="287099"/>
    <lineage>
        <taxon>Bacteria</taxon>
        <taxon>Pseudomonadati</taxon>
        <taxon>Bacteroidota</taxon>
        <taxon>Flavobacteriia</taxon>
        <taxon>Flavobacteriales</taxon>
        <taxon>Flavobacteriaceae</taxon>
        <taxon>Salegentibacter</taxon>
    </lineage>
</organism>
<evidence type="ECO:0008006" key="3">
    <source>
        <dbReference type="Google" id="ProtNLM"/>
    </source>
</evidence>
<dbReference type="STRING" id="287099.SAMN05660413_01407"/>
<evidence type="ECO:0000313" key="2">
    <source>
        <dbReference type="Proteomes" id="UP000199153"/>
    </source>
</evidence>
<reference evidence="1 2" key="1">
    <citation type="submission" date="2016-10" db="EMBL/GenBank/DDBJ databases">
        <authorList>
            <person name="de Groot N.N."/>
        </authorList>
    </citation>
    <scope>NUCLEOTIDE SEQUENCE [LARGE SCALE GENOMIC DNA]</scope>
    <source>
        <strain evidence="1 2">DSM 17794</strain>
    </source>
</reference>
<dbReference type="SUPFAM" id="SSF56935">
    <property type="entry name" value="Porins"/>
    <property type="match status" value="1"/>
</dbReference>
<protein>
    <recommendedName>
        <fullName evidence="3">TonB dependent receptor</fullName>
    </recommendedName>
</protein>
<dbReference type="RefSeq" id="WP_310688030.1">
    <property type="nucleotide sequence ID" value="NZ_FOVL01000007.1"/>
</dbReference>
<proteinExistence type="predicted"/>